<gene>
    <name evidence="1" type="ORF">HPB50_005174</name>
</gene>
<dbReference type="Proteomes" id="UP000821845">
    <property type="component" value="Chromosome 8"/>
</dbReference>
<organism evidence="1 2">
    <name type="scientific">Hyalomma asiaticum</name>
    <name type="common">Tick</name>
    <dbReference type="NCBI Taxonomy" id="266040"/>
    <lineage>
        <taxon>Eukaryota</taxon>
        <taxon>Metazoa</taxon>
        <taxon>Ecdysozoa</taxon>
        <taxon>Arthropoda</taxon>
        <taxon>Chelicerata</taxon>
        <taxon>Arachnida</taxon>
        <taxon>Acari</taxon>
        <taxon>Parasitiformes</taxon>
        <taxon>Ixodida</taxon>
        <taxon>Ixodoidea</taxon>
        <taxon>Ixodidae</taxon>
        <taxon>Hyalomminae</taxon>
        <taxon>Hyalomma</taxon>
    </lineage>
</organism>
<reference evidence="1" key="1">
    <citation type="submission" date="2020-05" db="EMBL/GenBank/DDBJ databases">
        <title>Large-scale comparative analyses of tick genomes elucidate their genetic diversity and vector capacities.</title>
        <authorList>
            <person name="Jia N."/>
            <person name="Wang J."/>
            <person name="Shi W."/>
            <person name="Du L."/>
            <person name="Sun Y."/>
            <person name="Zhan W."/>
            <person name="Jiang J."/>
            <person name="Wang Q."/>
            <person name="Zhang B."/>
            <person name="Ji P."/>
            <person name="Sakyi L.B."/>
            <person name="Cui X."/>
            <person name="Yuan T."/>
            <person name="Jiang B."/>
            <person name="Yang W."/>
            <person name="Lam T.T.-Y."/>
            <person name="Chang Q."/>
            <person name="Ding S."/>
            <person name="Wang X."/>
            <person name="Zhu J."/>
            <person name="Ruan X."/>
            <person name="Zhao L."/>
            <person name="Wei J."/>
            <person name="Que T."/>
            <person name="Du C."/>
            <person name="Cheng J."/>
            <person name="Dai P."/>
            <person name="Han X."/>
            <person name="Huang E."/>
            <person name="Gao Y."/>
            <person name="Liu J."/>
            <person name="Shao H."/>
            <person name="Ye R."/>
            <person name="Li L."/>
            <person name="Wei W."/>
            <person name="Wang X."/>
            <person name="Wang C."/>
            <person name="Yang T."/>
            <person name="Huo Q."/>
            <person name="Li W."/>
            <person name="Guo W."/>
            <person name="Chen H."/>
            <person name="Zhou L."/>
            <person name="Ni X."/>
            <person name="Tian J."/>
            <person name="Zhou Y."/>
            <person name="Sheng Y."/>
            <person name="Liu T."/>
            <person name="Pan Y."/>
            <person name="Xia L."/>
            <person name="Li J."/>
            <person name="Zhao F."/>
            <person name="Cao W."/>
        </authorList>
    </citation>
    <scope>NUCLEOTIDE SEQUENCE</scope>
    <source>
        <strain evidence="1">Hyas-2018</strain>
    </source>
</reference>
<proteinExistence type="predicted"/>
<accession>A0ACB7RQH8</accession>
<protein>
    <submittedName>
        <fullName evidence="1">Uncharacterized protein</fullName>
    </submittedName>
</protein>
<evidence type="ECO:0000313" key="1">
    <source>
        <dbReference type="EMBL" id="KAH6923704.1"/>
    </source>
</evidence>
<keyword evidence="2" id="KW-1185">Reference proteome</keyword>
<comment type="caution">
    <text evidence="1">The sequence shown here is derived from an EMBL/GenBank/DDBJ whole genome shotgun (WGS) entry which is preliminary data.</text>
</comment>
<dbReference type="EMBL" id="CM023488">
    <property type="protein sequence ID" value="KAH6923704.1"/>
    <property type="molecule type" value="Genomic_DNA"/>
</dbReference>
<evidence type="ECO:0000313" key="2">
    <source>
        <dbReference type="Proteomes" id="UP000821845"/>
    </source>
</evidence>
<sequence length="185" mass="21180">MEVIQWHRDYGKNMHTTSQQVELDKKQIRECDKNFENLLEQNYRKAKLRRKLINGAPVFSEDVDDVLFFGCNRSAGSAVSNWTLSEQPIKIASSLQLRNFVASNRYINRRKQRFGVAMRCARNESQKTTDEFMKQQGPFDLPRTPCDGATTRHAANMDQTIVRVDNPASRTNNAVGERTNTGHAS</sequence>
<name>A0ACB7RQH8_HYAAI</name>